<reference evidence="1 2" key="1">
    <citation type="journal article" date="2019" name="New Phytol.">
        <title>Comparative genomics reveals unique wood-decay strategies and fruiting body development in the Schizophyllaceae.</title>
        <authorList>
            <person name="Almasi E."/>
            <person name="Sahu N."/>
            <person name="Krizsan K."/>
            <person name="Balint B."/>
            <person name="Kovacs G.M."/>
            <person name="Kiss B."/>
            <person name="Cseklye J."/>
            <person name="Drula E."/>
            <person name="Henrissat B."/>
            <person name="Nagy I."/>
            <person name="Chovatia M."/>
            <person name="Adam C."/>
            <person name="LaButti K."/>
            <person name="Lipzen A."/>
            <person name="Riley R."/>
            <person name="Grigoriev I.V."/>
            <person name="Nagy L.G."/>
        </authorList>
    </citation>
    <scope>NUCLEOTIDE SEQUENCE [LARGE SCALE GENOMIC DNA]</scope>
    <source>
        <strain evidence="1 2">NL-1724</strain>
    </source>
</reference>
<organism evidence="1 2">
    <name type="scientific">Schizophyllum amplum</name>
    <dbReference type="NCBI Taxonomy" id="97359"/>
    <lineage>
        <taxon>Eukaryota</taxon>
        <taxon>Fungi</taxon>
        <taxon>Dikarya</taxon>
        <taxon>Basidiomycota</taxon>
        <taxon>Agaricomycotina</taxon>
        <taxon>Agaricomycetes</taxon>
        <taxon>Agaricomycetidae</taxon>
        <taxon>Agaricales</taxon>
        <taxon>Schizophyllaceae</taxon>
        <taxon>Schizophyllum</taxon>
    </lineage>
</organism>
<keyword evidence="2" id="KW-1185">Reference proteome</keyword>
<accession>A0A550BXQ5</accession>
<dbReference type="Proteomes" id="UP000320762">
    <property type="component" value="Unassembled WGS sequence"/>
</dbReference>
<proteinExistence type="predicted"/>
<comment type="caution">
    <text evidence="1">The sequence shown here is derived from an EMBL/GenBank/DDBJ whole genome shotgun (WGS) entry which is preliminary data.</text>
</comment>
<sequence length="198" mass="21873">MDDQISKAQQPGSCAVSHRRAWTTPAVLRNGSTSLHSFLASFLVSCRTSSAIVHRHLPTQGRKFRGSCIRSRASTCRGDVWRLPCSSYMFRARTGAAIKTRRRASLTTIRPRPSYDKARYPPKTRLILKIVKLRPGPSPRPASCAPYKAEAHGDVPSKLIALDTLSSTTLSYCILLRGCPCISPSYYLDGRPNTGDRP</sequence>
<gene>
    <name evidence="1" type="ORF">BD626DRAFT_515351</name>
</gene>
<protein>
    <submittedName>
        <fullName evidence="1">Uncharacterized protein</fullName>
    </submittedName>
</protein>
<evidence type="ECO:0000313" key="2">
    <source>
        <dbReference type="Proteomes" id="UP000320762"/>
    </source>
</evidence>
<dbReference type="EMBL" id="VDMD01000049">
    <property type="protein sequence ID" value="TRM57327.1"/>
    <property type="molecule type" value="Genomic_DNA"/>
</dbReference>
<evidence type="ECO:0000313" key="1">
    <source>
        <dbReference type="EMBL" id="TRM57327.1"/>
    </source>
</evidence>
<dbReference type="AlphaFoldDB" id="A0A550BXQ5"/>
<name>A0A550BXQ5_9AGAR</name>